<dbReference type="InterPro" id="IPR006626">
    <property type="entry name" value="PbH1"/>
</dbReference>
<dbReference type="InterPro" id="IPR026371">
    <property type="entry name" value="PGF_CTERM"/>
</dbReference>
<dbReference type="RefSeq" id="WP_342810282.1">
    <property type="nucleotide sequence ID" value="NZ_JAOPJZ010000026.1"/>
</dbReference>
<dbReference type="GO" id="GO:0030115">
    <property type="term" value="C:S-layer"/>
    <property type="evidence" value="ECO:0007669"/>
    <property type="project" value="UniProtKB-SubCell"/>
</dbReference>
<keyword evidence="3" id="KW-0677">Repeat</keyword>
<dbReference type="SMART" id="SM00722">
    <property type="entry name" value="CASH"/>
    <property type="match status" value="3"/>
</dbReference>
<reference evidence="8 9" key="1">
    <citation type="submission" date="2022-09" db="EMBL/GenBank/DDBJ databases">
        <title>Enrichment on poylsaccharides allowed isolation of novel metabolic and taxonomic groups of Haloarchaea.</title>
        <authorList>
            <person name="Sorokin D.Y."/>
            <person name="Elcheninov A.G."/>
            <person name="Khizhniak T.V."/>
            <person name="Kolganova T.V."/>
            <person name="Kublanov I.V."/>
        </authorList>
    </citation>
    <scope>NUCLEOTIDE SEQUENCE [LARGE SCALE GENOMIC DNA]</scope>
    <source>
        <strain evidence="8 9">AArc-curdl1</strain>
    </source>
</reference>
<dbReference type="Pfam" id="PF07705">
    <property type="entry name" value="CARDB"/>
    <property type="match status" value="3"/>
</dbReference>
<dbReference type="InterPro" id="IPR039448">
    <property type="entry name" value="Beta_helix"/>
</dbReference>
<protein>
    <submittedName>
        <fullName evidence="8">Right-handed parallel beta-helix repeat-containing protein</fullName>
    </submittedName>
</protein>
<evidence type="ECO:0000256" key="5">
    <source>
        <dbReference type="SAM" id="MobiDB-lite"/>
    </source>
</evidence>
<dbReference type="SUPFAM" id="SSF51126">
    <property type="entry name" value="Pectin lyase-like"/>
    <property type="match status" value="5"/>
</dbReference>
<dbReference type="PANTHER" id="PTHR22990">
    <property type="entry name" value="F-BOX ONLY PROTEIN"/>
    <property type="match status" value="1"/>
</dbReference>
<feature type="region of interest" description="Disordered" evidence="5">
    <location>
        <begin position="1528"/>
        <end position="1940"/>
    </location>
</feature>
<evidence type="ECO:0000256" key="3">
    <source>
        <dbReference type="ARBA" id="ARBA00022737"/>
    </source>
</evidence>
<dbReference type="InterPro" id="IPR007742">
    <property type="entry name" value="NosD_dom"/>
</dbReference>
<dbReference type="EMBL" id="JAOPJZ010000026">
    <property type="protein sequence ID" value="MCU4753977.1"/>
    <property type="molecule type" value="Genomic_DNA"/>
</dbReference>
<evidence type="ECO:0000256" key="2">
    <source>
        <dbReference type="ARBA" id="ARBA00022729"/>
    </source>
</evidence>
<keyword evidence="6" id="KW-0472">Membrane</keyword>
<organism evidence="8 9">
    <name type="scientific">Natronosalvus hydrolyticus</name>
    <dbReference type="NCBI Taxonomy" id="2979988"/>
    <lineage>
        <taxon>Archaea</taxon>
        <taxon>Methanobacteriati</taxon>
        <taxon>Methanobacteriota</taxon>
        <taxon>Stenosarchaea group</taxon>
        <taxon>Halobacteria</taxon>
        <taxon>Halobacteriales</taxon>
        <taxon>Natrialbaceae</taxon>
        <taxon>Natronosalvus</taxon>
    </lineage>
</organism>
<comment type="caution">
    <text evidence="8">The sequence shown here is derived from an EMBL/GenBank/DDBJ whole genome shotgun (WGS) entry which is preliminary data.</text>
</comment>
<dbReference type="NCBIfam" id="TIGR04126">
    <property type="entry name" value="PGF_CTERM"/>
    <property type="match status" value="1"/>
</dbReference>
<dbReference type="SMART" id="SM00710">
    <property type="entry name" value="PbH1"/>
    <property type="match status" value="36"/>
</dbReference>
<dbReference type="Pfam" id="PF05048">
    <property type="entry name" value="NosD"/>
    <property type="match status" value="2"/>
</dbReference>
<feature type="region of interest" description="Disordered" evidence="5">
    <location>
        <begin position="1352"/>
        <end position="1378"/>
    </location>
</feature>
<dbReference type="Pfam" id="PF13229">
    <property type="entry name" value="Beta_helix"/>
    <property type="match status" value="3"/>
</dbReference>
<gene>
    <name evidence="8" type="ORF">OB919_18670</name>
</gene>
<dbReference type="InterPro" id="IPR011050">
    <property type="entry name" value="Pectin_lyase_fold/virulence"/>
</dbReference>
<name>A0AAP2ZB43_9EURY</name>
<feature type="compositionally biased region" description="Acidic residues" evidence="5">
    <location>
        <begin position="2047"/>
        <end position="2091"/>
    </location>
</feature>
<comment type="pathway">
    <text evidence="1">Protein modification; protein ubiquitination.</text>
</comment>
<evidence type="ECO:0000313" key="9">
    <source>
        <dbReference type="Proteomes" id="UP001321047"/>
    </source>
</evidence>
<dbReference type="InterPro" id="IPR051550">
    <property type="entry name" value="SCF-Subunits/Alg-Epimerases"/>
</dbReference>
<dbReference type="InterPro" id="IPR011635">
    <property type="entry name" value="CARDB"/>
</dbReference>
<evidence type="ECO:0000256" key="1">
    <source>
        <dbReference type="ARBA" id="ARBA00004906"/>
    </source>
</evidence>
<evidence type="ECO:0000256" key="6">
    <source>
        <dbReference type="SAM" id="Phobius"/>
    </source>
</evidence>
<evidence type="ECO:0000259" key="7">
    <source>
        <dbReference type="SMART" id="SM00722"/>
    </source>
</evidence>
<keyword evidence="4" id="KW-0833">Ubl conjugation pathway</keyword>
<dbReference type="GO" id="GO:0005886">
    <property type="term" value="C:plasma membrane"/>
    <property type="evidence" value="ECO:0007669"/>
    <property type="project" value="UniProtKB-SubCell"/>
</dbReference>
<dbReference type="Gene3D" id="2.160.20.10">
    <property type="entry name" value="Single-stranded right-handed beta-helix, Pectin lyase-like"/>
    <property type="match status" value="5"/>
</dbReference>
<feature type="domain" description="Carbohydrate-binding/sugar hydrolysis" evidence="7">
    <location>
        <begin position="303"/>
        <end position="450"/>
    </location>
</feature>
<keyword evidence="6" id="KW-0812">Transmembrane</keyword>
<keyword evidence="2" id="KW-0732">Signal</keyword>
<dbReference type="PANTHER" id="PTHR22990:SF15">
    <property type="entry name" value="F-BOX ONLY PROTEIN 10"/>
    <property type="match status" value="1"/>
</dbReference>
<keyword evidence="9" id="KW-1185">Reference proteome</keyword>
<feature type="region of interest" description="Disordered" evidence="5">
    <location>
        <begin position="1125"/>
        <end position="1150"/>
    </location>
</feature>
<proteinExistence type="predicted"/>
<accession>A0AAP2ZB43</accession>
<dbReference type="Pfam" id="PF18204">
    <property type="entry name" value="PGF-CTERM"/>
    <property type="match status" value="1"/>
</dbReference>
<dbReference type="InterPro" id="IPR012334">
    <property type="entry name" value="Pectin_lyas_fold"/>
</dbReference>
<feature type="domain" description="Carbohydrate-binding/sugar hydrolysis" evidence="7">
    <location>
        <begin position="116"/>
        <end position="252"/>
    </location>
</feature>
<dbReference type="InterPro" id="IPR022441">
    <property type="entry name" value="Para_beta_helix_rpt-2"/>
</dbReference>
<dbReference type="NCBIfam" id="TIGR03804">
    <property type="entry name" value="para_beta_helix"/>
    <property type="match status" value="2"/>
</dbReference>
<evidence type="ECO:0000256" key="4">
    <source>
        <dbReference type="ARBA" id="ARBA00022786"/>
    </source>
</evidence>
<feature type="domain" description="Carbohydrate-binding/sugar hydrolysis" evidence="7">
    <location>
        <begin position="726"/>
        <end position="912"/>
    </location>
</feature>
<dbReference type="InterPro" id="IPR013783">
    <property type="entry name" value="Ig-like_fold"/>
</dbReference>
<dbReference type="Proteomes" id="UP001321047">
    <property type="component" value="Unassembled WGS sequence"/>
</dbReference>
<feature type="compositionally biased region" description="Pro residues" evidence="5">
    <location>
        <begin position="1359"/>
        <end position="1373"/>
    </location>
</feature>
<feature type="region of interest" description="Disordered" evidence="5">
    <location>
        <begin position="2045"/>
        <end position="2091"/>
    </location>
</feature>
<feature type="transmembrane region" description="Helical" evidence="6">
    <location>
        <begin position="2095"/>
        <end position="2114"/>
    </location>
</feature>
<sequence>MILALSTVAIATVGLVEAADEGPTEVTTCQEISQPGAYVLADNLSPSEADDLALDSEEHSFNACIAINASGVTLNGGGYTVDGTEVQNEDDEFYGIYAGNLSPDAGFDEGSELTDVTVTNVTVEEWYRGIRFHVTRQSSVTDVIGTSEDVVQDRAIHLSHSHEATIEGNHVEGTSHGIYLTDSNLGTVRDNSIDDVNIHGIGSSGDYTEIRDNEITNIGQSSSAAGVVLETADHATIADNRFVGGGTGIETSYYSDRPLIQNNTFEGVDSGTAMTIGEGTHGDITTDEGSRYATVRNNTVDNYASGIQFYRQSIGAEIVDNTVTNVTNPGFIVTGGSDDALVENNSVSDSGMGLRLGADDSEVIDNEFAGNAYGIELTRTDGSTIHHNNVTGSAGAGLDVFGTNEGTVVANNSFVDGGDGIEIQDNDGVSGVTIRHNDVSDNARAGVRYDDLGSPSSEVGPHLLENDITNNAEEGIKDTHGVNVTYEGNYVANNGLEGFRLFDDAAGSTIRGNTIVGNGHDSTSGVAAIQIGDDWRGSSEAVTVEDNVVSDNTDTGIVVEVTPDVVVRNNSLSGHALDVFLDRSTEVVVEENTVETGLDIAAEETDDFRHEMADNEFQDGSPLYYVRGEIDPTVPADASQVIAVDADSMTIEGGEYDTAPAPFGVLVAASDDAIVEDVSITGEAKEGLRAEYLDESTIDGVSVSGTDAGIVLRHSTGTVIDGASITSVGDRAAEEGFGILVEAAAEIEIRDGEVLDAGENAIYVDGTDAAVVTNTTVDGAVQGVTVADGPEAVVSGNDVSDLDRYGIRVDNAVNATVANNSVTGVTSDIVSTWAALRVSASDGAVVSGNALTNNDATGLDVSSSIGAEILDNEIESNEIGLDTSGAGISGPANMIVTGNVIRYNTGDGVTDDGTREGGIGTLTDNTISNNGGAGVMLDGTEGVTLTGNDIERNGDAGISLDDAEDVTIRETVVDANGVGIEDHDSAGLVVEDTEITNNDGTGIDLDWTSGFEVRNSTISGHDSWSGTGLNGELSSSSVIADNVFESNQQAIELSEQRWYSDLVGVAIEVRGNDFVSNDGGVAVNAEADEVSIVDNSFESTSGLAAEYDVEDPEHYLNATMNWWSDESGPSGDVEDPVTGTTADGSGDEVGENVLFDPWLTSEPDDDPVDDEPEADLSVVGASLSETDVFEGDEVRITADVENDGDATGEYTAALEIDGTVVANETVSVGPGETHSVAFRHAFDTAGDYDVTVDGVEAGTVTVTEPETIFELSDVSVSEEDVLTGDGVTVSALLENTGTDDGEHVVSLEIDGTVVANQTVSVDAGETEVIEFTHAFADAGDYDVTVDGVEAGTVSVSEPPSTPSPSPSPSPDPAPETEVSVEMSDDGMTATVTGAVANQPTSIPIGDELGDEAPLSAMTITTAEDGDFDVTIRTTDGVPADADELPNAPAELLTLEIDTSLEADEIDTATLEFYVSGDELATHDLDAGDVTLYHLVDGEWTERDTDSSDLFPGSSWDSEELNELFPGSTWEEADEPSDLFPGSSWEDAEEPSDLFPGSTWEDADEPSDLFPGSTWEDADEPSDLFPGSSWDEAEEPADLFPGSSWDSEELNELFPGSSWEDAEEPSDLFPGSTWEDAEEPSDLFPGSSWDSEELNELFPGSTWDEADGPSDLFPGSSWEDAEEPSDLFPGSSWDSEELNELFPGSTWEDAEEPSDLFPGSTWEDAEEPSDLFPDSSQDSEELNELFPGSTWDEAEEPADLFPGSSWDEAEEPSDLFPGSSWDSEELNELFPGSSWDKAEEPSDLFPGSSWEDAEEPSDLFPGSSWDSEELNELFPGSTWDDAEEPSDLFPGSSWDSEELNDLFPGSSWDEAEEPSDLFPGSSWDEAEEPSDLFPGSSWDSEELNELFPGSSWDEAEEPSDLFPGSSWEETDVNDPQSGAYYSSQTPHFSAFALAGHQPDITVVDHSASETTLSVGEAVTFEATVQNDGGATGNYSVEIEVDDAVVATESVSVEPGAETEVTISYTFETTGEYALAVDGVDAGTAVVEDTTDDPDSSDDVADADDSDDVADADDSDDVADADDTDDVADADDGDDGLPGFGAVVALLALASVFVVARRR</sequence>
<keyword evidence="6" id="KW-1133">Transmembrane helix</keyword>
<dbReference type="InterPro" id="IPR006633">
    <property type="entry name" value="Carb-bd_sugar_hydrolysis-dom"/>
</dbReference>
<dbReference type="Gene3D" id="2.60.40.10">
    <property type="entry name" value="Immunoglobulins"/>
    <property type="match status" value="3"/>
</dbReference>
<evidence type="ECO:0000313" key="8">
    <source>
        <dbReference type="EMBL" id="MCU4753977.1"/>
    </source>
</evidence>